<protein>
    <submittedName>
        <fullName evidence="1">Uncharacterized protein</fullName>
    </submittedName>
</protein>
<sequence length="405" mass="47117">MASSNGIRYSRLQASTKKKPYNIIPMPSVSEPFAYSSPSIQRFLLNHHKTLRDLENFFYLLHFDIAILLIMAKDFLFQHLLHHLFPYYYVEYLYIDVDVECIEAFVPKFVLTQNLFDIIAKAMYGLEDFFISIWLKDLKYHYEESIKDAETYILHVMIFCMDKKLIIDDAYEIFVNVCALVTAIGIRTFHTTSKRFYKLTPLILTVFFEKVLKEDFKKRGGWKRLEKYLMCQGYLEYYETYKAALKHAAFTELDKKTMEFSLRRRHVFSPFPNVEMETGNRFIISLTAEVISSADASLLTELRLEAIPSTFDRQEELSLHVEKLSLKNELYQSSEDHDIDIAEVSYHASLGNHILNLKRLVSSNTENSCSGESSHSSAVCLIASLRCLKLKVEHAISLLESLETE</sequence>
<keyword evidence="2" id="KW-1185">Reference proteome</keyword>
<evidence type="ECO:0000313" key="2">
    <source>
        <dbReference type="Proteomes" id="UP000887116"/>
    </source>
</evidence>
<reference evidence="1" key="1">
    <citation type="submission" date="2020-07" db="EMBL/GenBank/DDBJ databases">
        <title>Multicomponent nature underlies the extraordinary mechanical properties of spider dragline silk.</title>
        <authorList>
            <person name="Kono N."/>
            <person name="Nakamura H."/>
            <person name="Mori M."/>
            <person name="Yoshida Y."/>
            <person name="Ohtoshi R."/>
            <person name="Malay A.D."/>
            <person name="Moran D.A.P."/>
            <person name="Tomita M."/>
            <person name="Numata K."/>
            <person name="Arakawa K."/>
        </authorList>
    </citation>
    <scope>NUCLEOTIDE SEQUENCE</scope>
</reference>
<organism evidence="1 2">
    <name type="scientific">Trichonephila clavata</name>
    <name type="common">Joro spider</name>
    <name type="synonym">Nephila clavata</name>
    <dbReference type="NCBI Taxonomy" id="2740835"/>
    <lineage>
        <taxon>Eukaryota</taxon>
        <taxon>Metazoa</taxon>
        <taxon>Ecdysozoa</taxon>
        <taxon>Arthropoda</taxon>
        <taxon>Chelicerata</taxon>
        <taxon>Arachnida</taxon>
        <taxon>Araneae</taxon>
        <taxon>Araneomorphae</taxon>
        <taxon>Entelegynae</taxon>
        <taxon>Araneoidea</taxon>
        <taxon>Nephilidae</taxon>
        <taxon>Trichonephila</taxon>
    </lineage>
</organism>
<comment type="caution">
    <text evidence="1">The sequence shown here is derived from an EMBL/GenBank/DDBJ whole genome shotgun (WGS) entry which is preliminary data.</text>
</comment>
<gene>
    <name evidence="1" type="ORF">TNCT_457651</name>
</gene>
<name>A0A8X6IAH3_TRICU</name>
<evidence type="ECO:0000313" key="1">
    <source>
        <dbReference type="EMBL" id="GFR01140.1"/>
    </source>
</evidence>
<dbReference type="EMBL" id="BMAO01015337">
    <property type="protein sequence ID" value="GFR01140.1"/>
    <property type="molecule type" value="Genomic_DNA"/>
</dbReference>
<proteinExistence type="predicted"/>
<accession>A0A8X6IAH3</accession>
<dbReference type="Proteomes" id="UP000887116">
    <property type="component" value="Unassembled WGS sequence"/>
</dbReference>
<dbReference type="AlphaFoldDB" id="A0A8X6IAH3"/>